<dbReference type="EMBL" id="AUZZ01006853">
    <property type="protein sequence ID" value="EQD44738.1"/>
    <property type="molecule type" value="Genomic_DNA"/>
</dbReference>
<organism evidence="1">
    <name type="scientific">mine drainage metagenome</name>
    <dbReference type="NCBI Taxonomy" id="410659"/>
    <lineage>
        <taxon>unclassified sequences</taxon>
        <taxon>metagenomes</taxon>
        <taxon>ecological metagenomes</taxon>
    </lineage>
</organism>
<name>T0ZJ96_9ZZZZ</name>
<feature type="non-terminal residue" evidence="1">
    <location>
        <position position="159"/>
    </location>
</feature>
<evidence type="ECO:0000313" key="1">
    <source>
        <dbReference type="EMBL" id="EQD44738.1"/>
    </source>
</evidence>
<comment type="caution">
    <text evidence="1">The sequence shown here is derived from an EMBL/GenBank/DDBJ whole genome shotgun (WGS) entry which is preliminary data.</text>
</comment>
<dbReference type="InterPro" id="IPR025048">
    <property type="entry name" value="DUF3987"/>
</dbReference>
<dbReference type="Pfam" id="PF13148">
    <property type="entry name" value="DUF3987"/>
    <property type="match status" value="1"/>
</dbReference>
<protein>
    <recommendedName>
        <fullName evidence="2">DUF3987 domain-containing protein</fullName>
    </recommendedName>
</protein>
<sequence>RGEPEPLRRPLPDAVSYPLVALGPILEPAARALLGVIQAPDAVIGASLLAAASLAAQPHADVHVDGRTSPISLWHITIAESGERKSAVDNWALQAHREAERESGATFRNDMIAYRTEKRAHDLAVKRAEKNKDAAAVCAEIRQLGPPPDAPLLPFLLVG</sequence>
<accession>T0ZJ96</accession>
<evidence type="ECO:0008006" key="2">
    <source>
        <dbReference type="Google" id="ProtNLM"/>
    </source>
</evidence>
<dbReference type="AlphaFoldDB" id="T0ZJ96"/>
<reference evidence="1" key="2">
    <citation type="journal article" date="2014" name="ISME J.">
        <title>Microbial stratification in low pH oxic and suboxic macroscopic growths along an acid mine drainage.</title>
        <authorList>
            <person name="Mendez-Garcia C."/>
            <person name="Mesa V."/>
            <person name="Sprenger R.R."/>
            <person name="Richter M."/>
            <person name="Diez M.S."/>
            <person name="Solano J."/>
            <person name="Bargiela R."/>
            <person name="Golyshina O.V."/>
            <person name="Manteca A."/>
            <person name="Ramos J.L."/>
            <person name="Gallego J.R."/>
            <person name="Llorente I."/>
            <person name="Martins Dos Santos V.A."/>
            <person name="Jensen O.N."/>
            <person name="Pelaez A.I."/>
            <person name="Sanchez J."/>
            <person name="Ferrer M."/>
        </authorList>
    </citation>
    <scope>NUCLEOTIDE SEQUENCE</scope>
</reference>
<proteinExistence type="predicted"/>
<gene>
    <name evidence="1" type="ORF">B2A_09487</name>
</gene>
<feature type="non-terminal residue" evidence="1">
    <location>
        <position position="1"/>
    </location>
</feature>
<reference evidence="1" key="1">
    <citation type="submission" date="2013-08" db="EMBL/GenBank/DDBJ databases">
        <authorList>
            <person name="Mendez C."/>
            <person name="Richter M."/>
            <person name="Ferrer M."/>
            <person name="Sanchez J."/>
        </authorList>
    </citation>
    <scope>NUCLEOTIDE SEQUENCE</scope>
</reference>